<name>A0A1M6C208_9FIRM</name>
<sequence length="425" mass="48855">MMIAGLQNKYTENLAVFCNLLRLAGIPVGIADVIDAARLILEFGLVDENTIRTSFASIFAKSQNEKKTFNEVFDDFFINESQLEENVHREKAMELENEKKMESAREDLSKHLEKPMELEKNIMDAYTGLSAESREQVLKYLNLATNNDRYAPLSSSYVQKVIDRRITMDALHGSESVRVPENADDLLYRNISEIRENEIPRAINLIRILVRQTNGAITRKYKRSGKRGRLDFRKTIHESLKTGGSFYNLEYKRRPRNKKKIVMLCDVSSSMLQFSEFAMRFVKSMNDISGFSETYMFSEGFVRVRPMDMDRMEIFESNVRKSGLWGKGTDIGNALEKLGGQKPSTLTRNTVLLVISDTKTTGSAKAENAMRKIYRNVEEIIWLNPIPKSKWKHMKTVNAFLPYCKMLDCSTLHNLARACAENLFR</sequence>
<dbReference type="InterPro" id="IPR036465">
    <property type="entry name" value="vWFA_dom_sf"/>
</dbReference>
<dbReference type="PANTHER" id="PTHR39338">
    <property type="entry name" value="BLL5662 PROTEIN-RELATED"/>
    <property type="match status" value="1"/>
</dbReference>
<protein>
    <submittedName>
        <fullName evidence="1">VWA domain containing CoxE-like protein</fullName>
    </submittedName>
</protein>
<dbReference type="STRING" id="1122934.SAMN02745691_00449"/>
<evidence type="ECO:0000313" key="2">
    <source>
        <dbReference type="Proteomes" id="UP000184342"/>
    </source>
</evidence>
<dbReference type="Proteomes" id="UP000184342">
    <property type="component" value="Unassembled WGS sequence"/>
</dbReference>
<dbReference type="AlphaFoldDB" id="A0A1M6C208"/>
<organism evidence="1 2">
    <name type="scientific">Parasporobacterium paucivorans DSM 15970</name>
    <dbReference type="NCBI Taxonomy" id="1122934"/>
    <lineage>
        <taxon>Bacteria</taxon>
        <taxon>Bacillati</taxon>
        <taxon>Bacillota</taxon>
        <taxon>Clostridia</taxon>
        <taxon>Lachnospirales</taxon>
        <taxon>Lachnospiraceae</taxon>
        <taxon>Parasporobacterium</taxon>
    </lineage>
</organism>
<reference evidence="1 2" key="1">
    <citation type="submission" date="2016-11" db="EMBL/GenBank/DDBJ databases">
        <authorList>
            <person name="Jaros S."/>
            <person name="Januszkiewicz K."/>
            <person name="Wedrychowicz H."/>
        </authorList>
    </citation>
    <scope>NUCLEOTIDE SEQUENCE [LARGE SCALE GENOMIC DNA]</scope>
    <source>
        <strain evidence="1 2">DSM 15970</strain>
    </source>
</reference>
<dbReference type="RefSeq" id="WP_073992742.1">
    <property type="nucleotide sequence ID" value="NZ_FQYT01000004.1"/>
</dbReference>
<accession>A0A1M6C208</accession>
<keyword evidence="2" id="KW-1185">Reference proteome</keyword>
<evidence type="ECO:0000313" key="1">
    <source>
        <dbReference type="EMBL" id="SHI54983.1"/>
    </source>
</evidence>
<dbReference type="InterPro" id="IPR008912">
    <property type="entry name" value="Uncharacterised_CoxE"/>
</dbReference>
<dbReference type="SUPFAM" id="SSF53300">
    <property type="entry name" value="vWA-like"/>
    <property type="match status" value="1"/>
</dbReference>
<dbReference type="Pfam" id="PF05762">
    <property type="entry name" value="VWA_CoxE"/>
    <property type="match status" value="1"/>
</dbReference>
<proteinExistence type="predicted"/>
<dbReference type="EMBL" id="FQYT01000004">
    <property type="protein sequence ID" value="SHI54983.1"/>
    <property type="molecule type" value="Genomic_DNA"/>
</dbReference>
<gene>
    <name evidence="1" type="ORF">SAMN02745691_00449</name>
</gene>